<feature type="signal peptide" evidence="3">
    <location>
        <begin position="1"/>
        <end position="29"/>
    </location>
</feature>
<dbReference type="STRING" id="75913.A0A0K0FKU6"/>
<keyword evidence="2" id="KW-0472">Membrane</keyword>
<reference evidence="4" key="1">
    <citation type="submission" date="2014-07" db="EMBL/GenBank/DDBJ databases">
        <authorList>
            <person name="Martin A.A"/>
            <person name="De Silva N."/>
        </authorList>
    </citation>
    <scope>NUCLEOTIDE SEQUENCE</scope>
</reference>
<protein>
    <submittedName>
        <fullName evidence="5">FZ domain-containing protein</fullName>
    </submittedName>
</protein>
<sequence length="1363" mass="158366">MSPTTRSDIFSMNFFLLTLIINFICIIRGDDIYGKFNYPGKSCNDSIWNCIPTCRIQFEGKTGKCQKPTGEKCFGSPITYRYVNDFMSKDLIEPYGILSQYPDCWEHMKPLLCSIVYRPCSIRSFYYEGMAPSGDNLIESWQVFQQKSCFMAKERCPKLVKENLWPAFLKCDDFVRSDVHISDESLAKYERYLFVNNTLCKAKYTGLDNETNRLSSSCMWPLVKKSISKGQSLLGPPMVDSCFLPCKNSLFSGNLTYLVFQWFLNIFTGVVLVVSISLLFYIIRYTKVYQSSYIMFLVIAFFSTNILYFFSYFISSTSYVGSKISCLDKGTIRKSHNYLTFASFDYCVIQGMLLQVCLNSSYLTIVFIIFCHFAHPKFCFNHYILLGSKSEHILGSRIPSKVLFLAINLIVSAIFCLFISLSNSISSNGIFQLCNVGSLSFKSALNMYYPIIILNIASIAIPVIIVVRRSFSLRMIKKNEENKKHRPLFANIGAVSSWISDNIEYQQKKNFDKELGSMDTLNFNDLVFWKIDDKWMIVLIVTMILSCVFSMSLHMKLGLNETYEENEIEKFHSCILNKHIVEGKSIQGSDAFVDSETYSHSSDPLLRKDNILRNSTNIFANCNLPSIDHILPINFIIYIILLPAPFYTLLISSVIGVFNERYGLKGLRERKSGCKLEREVSKSSGNSKEKATSAVEMDACEESELLSPSEQLGNLYPTKNALTQMYGNFISYNQNIRNKVSFEKELKANKIFSNNIVPRNECSSDAEVSTIRECEEDGTKTDNDCDLEESSNNSQYSNRTRATFATTGFDSSLTNEEKLSVIQEMYVNHYNMYYQEHSSSILSSEDLDIQILPDMEVMGVDSPFNYDYNSLDRSVVFYPLYKSQVLPVDQKLLHPGYTPSQMMFILWIQYEALRPEERETFMKPDIPLFIKHNGSDVWVEPPQAYNDDRIERDEYDIFITPDNPVKNPFHYAFKCPTLLDRQKVQFNPVQLCFFIHDRPEIFSRHYPKDVGDPNNHYEMVRFYFPNNRLYVAYDDLGQLDFVLSNAKRLCESKISDESLSPFGSNYHLLLHYLESCHFLYEYCPKYYGNISEYEVDPHTRWLYFKSRLYDHIKEFFIDVEGFSIESDFDTPVDPEYKLIVKRKRWLIAVKEDPTLLFNLKIENTYQAFIYGHDVSILPDALEILISDNDPFKNDIIRRVCQKFWALENQYQFFKDSDDDPCENQFIRIFNALETYIPRAVVARNPLLRKFFNEVDQMRRTGPGGELFEDVFGIGNNYFKHEYEIPIPYDPSRYLDRRHALDYNDDMENDVNDDDRMDYFFPEDEEYEEEMEEEEEFEIESESENDADDGFESGDSVDGDNNDA</sequence>
<keyword evidence="2" id="KW-0812">Transmembrane</keyword>
<feature type="transmembrane region" description="Helical" evidence="2">
    <location>
        <begin position="402"/>
        <end position="421"/>
    </location>
</feature>
<feature type="transmembrane region" description="Helical" evidence="2">
    <location>
        <begin position="293"/>
        <end position="314"/>
    </location>
</feature>
<dbReference type="Gene3D" id="1.10.2000.10">
    <property type="entry name" value="Frizzled cysteine-rich domain"/>
    <property type="match status" value="1"/>
</dbReference>
<feature type="transmembrane region" description="Helical" evidence="2">
    <location>
        <begin position="535"/>
        <end position="555"/>
    </location>
</feature>
<evidence type="ECO:0000256" key="2">
    <source>
        <dbReference type="SAM" id="Phobius"/>
    </source>
</evidence>
<feature type="transmembrane region" description="Helical" evidence="2">
    <location>
        <begin position="635"/>
        <end position="658"/>
    </location>
</feature>
<organism evidence="4 5">
    <name type="scientific">Strongyloides venezuelensis</name>
    <name type="common">Threadworm</name>
    <dbReference type="NCBI Taxonomy" id="75913"/>
    <lineage>
        <taxon>Eukaryota</taxon>
        <taxon>Metazoa</taxon>
        <taxon>Ecdysozoa</taxon>
        <taxon>Nematoda</taxon>
        <taxon>Chromadorea</taxon>
        <taxon>Rhabditida</taxon>
        <taxon>Tylenchina</taxon>
        <taxon>Panagrolaimomorpha</taxon>
        <taxon>Strongyloidoidea</taxon>
        <taxon>Strongyloididae</taxon>
        <taxon>Strongyloides</taxon>
    </lineage>
</organism>
<feature type="transmembrane region" description="Helical" evidence="2">
    <location>
        <begin position="447"/>
        <end position="467"/>
    </location>
</feature>
<reference evidence="5" key="2">
    <citation type="submission" date="2015-08" db="UniProtKB">
        <authorList>
            <consortium name="WormBaseParasite"/>
        </authorList>
    </citation>
    <scope>IDENTIFICATION</scope>
</reference>
<evidence type="ECO:0000256" key="3">
    <source>
        <dbReference type="SAM" id="SignalP"/>
    </source>
</evidence>
<evidence type="ECO:0000313" key="4">
    <source>
        <dbReference type="Proteomes" id="UP000035680"/>
    </source>
</evidence>
<dbReference type="Proteomes" id="UP000035680">
    <property type="component" value="Unassembled WGS sequence"/>
</dbReference>
<dbReference type="WBParaSite" id="SVE_0966000.1">
    <property type="protein sequence ID" value="SVE_0966000.1"/>
    <property type="gene ID" value="SVE_0966000"/>
</dbReference>
<evidence type="ECO:0000313" key="5">
    <source>
        <dbReference type="WBParaSite" id="SVE_0966000.1"/>
    </source>
</evidence>
<proteinExistence type="predicted"/>
<accession>A0A0K0FKU6</accession>
<feature type="transmembrane region" description="Helical" evidence="2">
    <location>
        <begin position="255"/>
        <end position="281"/>
    </location>
</feature>
<feature type="chain" id="PRO_5005329803" evidence="3">
    <location>
        <begin position="30"/>
        <end position="1363"/>
    </location>
</feature>
<feature type="region of interest" description="Disordered" evidence="1">
    <location>
        <begin position="1321"/>
        <end position="1363"/>
    </location>
</feature>
<keyword evidence="2" id="KW-1133">Transmembrane helix</keyword>
<keyword evidence="4" id="KW-1185">Reference proteome</keyword>
<evidence type="ECO:0000256" key="1">
    <source>
        <dbReference type="SAM" id="MobiDB-lite"/>
    </source>
</evidence>
<dbReference type="InterPro" id="IPR036790">
    <property type="entry name" value="Frizzled_dom_sf"/>
</dbReference>
<keyword evidence="3" id="KW-0732">Signal</keyword>
<name>A0A0K0FKU6_STRVS</name>